<dbReference type="InterPro" id="IPR010602">
    <property type="entry name" value="DUF1186"/>
</dbReference>
<dbReference type="EMBL" id="JABKKE010000002">
    <property type="protein sequence ID" value="NPE13114.1"/>
    <property type="molecule type" value="Genomic_DNA"/>
</dbReference>
<accession>A0ABX2ARN2</accession>
<reference evidence="1 2" key="1">
    <citation type="submission" date="2020-05" db="EMBL/GenBank/DDBJ databases">
        <title>Distinct polysaccharide utilization as determinants for interspecies competition between intestinal Prevotella spp.</title>
        <authorList>
            <person name="Galvez E.J.C."/>
            <person name="Iljazovic A."/>
            <person name="Strowig T."/>
        </authorList>
    </citation>
    <scope>NUCLEOTIDE SEQUENCE [LARGE SCALE GENOMIC DNA]</scope>
    <source>
        <strain evidence="1 2">PROD</strain>
    </source>
</reference>
<sequence>MAKKKKQRQQTFLSPEQYIKQNARKLKIKACHITDNYEEKGIGYIIVAREHTGGRVTVGIYLTDKFCLGVMDTFYNFRMEDQEYSELLDRFGRIGIKEISYNEAHNRIFGAVEFAEEAGIAPHRNFAITQYILEEDNDKIPLTEYEYGKDGMHFLMVDNHQEASKYIPLLQKNLGEKFDYAIAEDLDKYDLMKDEKEDGFDEYNDIENHPMFKSYGPSTVYTYKHPEYPKEITLDNPIVEKILCDTANSICLKRKDTEMLLAQPHDSLRRDLEQLILYNIGIGCDGIPDDVIAKEFNGVIGNAVMLLAEVGNADSSLDAVFEVLRQSEDFIDYHIGDGGTETFVPTLYKLGRNRTDKLMAFMKEEGLYTFAKCYVPEAAAFIVHEHPERREEIIEWFRELLLFATEKLPETQFVDNTLAASIICALADIKAIELQPEIKALFDTGLVDLGYCGTYQDVIKDMTGSGNSHLYEHLTDIYKRFEDMKKRFG</sequence>
<dbReference type="RefSeq" id="WP_172176674.1">
    <property type="nucleotide sequence ID" value="NZ_CASGIA010000001.1"/>
</dbReference>
<dbReference type="GeneID" id="82156528"/>
<evidence type="ECO:0000313" key="2">
    <source>
        <dbReference type="Proteomes" id="UP001193734"/>
    </source>
</evidence>
<evidence type="ECO:0000313" key="1">
    <source>
        <dbReference type="EMBL" id="NPE13114.1"/>
    </source>
</evidence>
<comment type="caution">
    <text evidence="1">The sequence shown here is derived from an EMBL/GenBank/DDBJ whole genome shotgun (WGS) entry which is preliminary data.</text>
</comment>
<name>A0ABX2ARN2_9BACT</name>
<dbReference type="Proteomes" id="UP001193734">
    <property type="component" value="Unassembled WGS sequence"/>
</dbReference>
<gene>
    <name evidence="1" type="ORF">HPS55_02000</name>
</gene>
<organism evidence="1 2">
    <name type="scientific">Xylanibacter rodentium</name>
    <dbReference type="NCBI Taxonomy" id="2736289"/>
    <lineage>
        <taxon>Bacteria</taxon>
        <taxon>Pseudomonadati</taxon>
        <taxon>Bacteroidota</taxon>
        <taxon>Bacteroidia</taxon>
        <taxon>Bacteroidales</taxon>
        <taxon>Prevotellaceae</taxon>
        <taxon>Xylanibacter</taxon>
    </lineage>
</organism>
<protein>
    <submittedName>
        <fullName evidence="1">DUF1186 domain-containing protein</fullName>
    </submittedName>
</protein>
<keyword evidence="2" id="KW-1185">Reference proteome</keyword>
<dbReference type="Pfam" id="PF06685">
    <property type="entry name" value="DUF1186"/>
    <property type="match status" value="1"/>
</dbReference>
<proteinExistence type="predicted"/>